<reference evidence="2 3" key="1">
    <citation type="submission" date="2019-02" db="EMBL/GenBank/DDBJ databases">
        <title>Deep-cultivation of Planctomycetes and their phenomic and genomic characterization uncovers novel biology.</title>
        <authorList>
            <person name="Wiegand S."/>
            <person name="Jogler M."/>
            <person name="Boedeker C."/>
            <person name="Pinto D."/>
            <person name="Vollmers J."/>
            <person name="Rivas-Marin E."/>
            <person name="Kohn T."/>
            <person name="Peeters S.H."/>
            <person name="Heuer A."/>
            <person name="Rast P."/>
            <person name="Oberbeckmann S."/>
            <person name="Bunk B."/>
            <person name="Jeske O."/>
            <person name="Meyerdierks A."/>
            <person name="Storesund J.E."/>
            <person name="Kallscheuer N."/>
            <person name="Luecker S."/>
            <person name="Lage O.M."/>
            <person name="Pohl T."/>
            <person name="Merkel B.J."/>
            <person name="Hornburger P."/>
            <person name="Mueller R.-W."/>
            <person name="Bruemmer F."/>
            <person name="Labrenz M."/>
            <person name="Spormann A.M."/>
            <person name="Op den Camp H."/>
            <person name="Overmann J."/>
            <person name="Amann R."/>
            <person name="Jetten M.S.M."/>
            <person name="Mascher T."/>
            <person name="Medema M.H."/>
            <person name="Devos D.P."/>
            <person name="Kaster A.-K."/>
            <person name="Ovreas L."/>
            <person name="Rohde M."/>
            <person name="Galperin M.Y."/>
            <person name="Jogler C."/>
        </authorList>
    </citation>
    <scope>NUCLEOTIDE SEQUENCE [LARGE SCALE GENOMIC DNA]</scope>
    <source>
        <strain evidence="2 3">Spa11</strain>
    </source>
</reference>
<organism evidence="2 3">
    <name type="scientific">Botrimarina mediterranea</name>
    <dbReference type="NCBI Taxonomy" id="2528022"/>
    <lineage>
        <taxon>Bacteria</taxon>
        <taxon>Pseudomonadati</taxon>
        <taxon>Planctomycetota</taxon>
        <taxon>Planctomycetia</taxon>
        <taxon>Pirellulales</taxon>
        <taxon>Lacipirellulaceae</taxon>
        <taxon>Botrimarina</taxon>
    </lineage>
</organism>
<feature type="signal peptide" evidence="1">
    <location>
        <begin position="1"/>
        <end position="29"/>
    </location>
</feature>
<dbReference type="AlphaFoldDB" id="A0A518K8X2"/>
<dbReference type="Proteomes" id="UP000316426">
    <property type="component" value="Chromosome"/>
</dbReference>
<keyword evidence="3" id="KW-1185">Reference proteome</keyword>
<dbReference type="EMBL" id="CP036349">
    <property type="protein sequence ID" value="QDV74241.1"/>
    <property type="molecule type" value="Genomic_DNA"/>
</dbReference>
<evidence type="ECO:0000256" key="1">
    <source>
        <dbReference type="SAM" id="SignalP"/>
    </source>
</evidence>
<dbReference type="KEGG" id="bmei:Spa11_24410"/>
<dbReference type="InterPro" id="IPR011044">
    <property type="entry name" value="Quino_amine_DH_bsu"/>
</dbReference>
<keyword evidence="1" id="KW-0732">Signal</keyword>
<name>A0A518K8X2_9BACT</name>
<feature type="chain" id="PRO_5021713709" evidence="1">
    <location>
        <begin position="30"/>
        <end position="302"/>
    </location>
</feature>
<protein>
    <submittedName>
        <fullName evidence="2">Uncharacterized protein</fullName>
    </submittedName>
</protein>
<gene>
    <name evidence="2" type="ORF">Spa11_24410</name>
</gene>
<dbReference type="SUPFAM" id="SSF50969">
    <property type="entry name" value="YVTN repeat-like/Quinoprotein amine dehydrogenase"/>
    <property type="match status" value="1"/>
</dbReference>
<proteinExistence type="predicted"/>
<evidence type="ECO:0000313" key="2">
    <source>
        <dbReference type="EMBL" id="QDV74241.1"/>
    </source>
</evidence>
<sequence precursor="true">MTRHPLLLASPRIVACFAIIALGSTAALASDAEVLRRFDAPEAVQGVAVAPDSDEEAAFYAIANSSIGKYEKHSGKRIGEWKATEELPLRHLNAGIVRDGRLYCAQSNFPAWPEISSVEVFDTRSMTHVASHSFGIYEGSLTWIDWREDVQSPDGGAWWAGFAHYTERVNDNPHALSHAYTSLVKFDSNWRRLGGWVFPAEVLDRFSPHSTSGGGWGPDALLGVTGHDRPELYLLKLPQAGSTLRLVDTVRLPITGQAFCWDPSNPNVVYGIDRPKRQVVVCRVTTPSEKTKKSGEDSELRR</sequence>
<evidence type="ECO:0000313" key="3">
    <source>
        <dbReference type="Proteomes" id="UP000316426"/>
    </source>
</evidence>
<accession>A0A518K8X2</accession>